<comment type="similarity">
    <text evidence="11">Belongs to the CDP-archaeol synthase family.</text>
</comment>
<dbReference type="GO" id="GO:0046474">
    <property type="term" value="P:glycerophospholipid biosynthetic process"/>
    <property type="evidence" value="ECO:0007669"/>
    <property type="project" value="UniProtKB-UniRule"/>
</dbReference>
<reference evidence="13" key="1">
    <citation type="journal article" date="2020" name="mSystems">
        <title>Genome- and Community-Level Interaction Insights into Carbon Utilization and Element Cycling Functions of Hydrothermarchaeota in Hydrothermal Sediment.</title>
        <authorList>
            <person name="Zhou Z."/>
            <person name="Liu Y."/>
            <person name="Xu W."/>
            <person name="Pan J."/>
            <person name="Luo Z.H."/>
            <person name="Li M."/>
        </authorList>
    </citation>
    <scope>NUCLEOTIDE SEQUENCE [LARGE SCALE GENOMIC DNA]</scope>
    <source>
        <strain evidence="13">SpSt-62</strain>
        <strain evidence="12">SpSt-97</strain>
    </source>
</reference>
<comment type="subcellular location">
    <subcellularLocation>
        <location evidence="11">Cell membrane</location>
        <topology evidence="11">Multi-pass membrane protein</topology>
    </subcellularLocation>
</comment>
<keyword evidence="1 11" id="KW-1003">Cell membrane</keyword>
<dbReference type="HAMAP" id="MF_01117">
    <property type="entry name" value="CDP_archaeol_synth"/>
    <property type="match status" value="1"/>
</dbReference>
<evidence type="ECO:0000313" key="13">
    <source>
        <dbReference type="EMBL" id="HGU59707.1"/>
    </source>
</evidence>
<comment type="function">
    <text evidence="11">Catalyzes the formation of CDP-2,3-bis-(O-geranylgeranyl)-sn-glycerol (CDP-archaeol) from 2,3-bis-(O-geranylgeranyl)-sn-glycerol 1-phosphate (DGGGP) and CTP. This reaction is the third ether-bond-formation step in the biosynthesis of archaeal membrane lipids.</text>
</comment>
<keyword evidence="7 11" id="KW-0443">Lipid metabolism</keyword>
<keyword evidence="3 11" id="KW-0808">Transferase</keyword>
<evidence type="ECO:0000256" key="9">
    <source>
        <dbReference type="ARBA" id="ARBA00023209"/>
    </source>
</evidence>
<evidence type="ECO:0000256" key="10">
    <source>
        <dbReference type="ARBA" id="ARBA00023264"/>
    </source>
</evidence>
<feature type="transmembrane region" description="Helical" evidence="11">
    <location>
        <begin position="150"/>
        <end position="172"/>
    </location>
</feature>
<keyword evidence="8 11" id="KW-0472">Membrane</keyword>
<keyword evidence="6 11" id="KW-1133">Transmembrane helix</keyword>
<dbReference type="AlphaFoldDB" id="A0A7C4S5Y9"/>
<dbReference type="UniPathway" id="UPA00940"/>
<keyword evidence="10 11" id="KW-1208">Phospholipid metabolism</keyword>
<dbReference type="EMBL" id="DTPI01000028">
    <property type="protein sequence ID" value="HGE66289.1"/>
    <property type="molecule type" value="Genomic_DNA"/>
</dbReference>
<evidence type="ECO:0000256" key="4">
    <source>
        <dbReference type="ARBA" id="ARBA00022692"/>
    </source>
</evidence>
<sequence length="179" mass="20368">MLNILIETIWLMLPAYTPNNFAVIFGGGTPIDLGKKFINGRRILGDGKTFRGLFFGIFGGVLTGYIQYNVEKLLGVNLYSRFPLENALTFFFLFSFGSLMGDIFGSFIKRRIGIERGGKAPILDQVDFLIFSFLFVCHHEVFKELFGIEIIILAFLITPILHRLTNFVAYLLKLKDVPW</sequence>
<dbReference type="InterPro" id="IPR032690">
    <property type="entry name" value="CarS"/>
</dbReference>
<comment type="pathway">
    <text evidence="11">Membrane lipid metabolism; glycerophospholipid metabolism.</text>
</comment>
<dbReference type="PANTHER" id="PTHR39650:SF1">
    <property type="entry name" value="CDP-ARCHAEOL SYNTHASE"/>
    <property type="match status" value="1"/>
</dbReference>
<proteinExistence type="inferred from homology"/>
<evidence type="ECO:0000256" key="2">
    <source>
        <dbReference type="ARBA" id="ARBA00022516"/>
    </source>
</evidence>
<dbReference type="EC" id="2.7.7.67" evidence="11"/>
<dbReference type="InterPro" id="IPR002726">
    <property type="entry name" value="CarS_archaea"/>
</dbReference>
<keyword evidence="13" id="KW-0548">Nucleotidyltransferase</keyword>
<evidence type="ECO:0000256" key="1">
    <source>
        <dbReference type="ARBA" id="ARBA00022475"/>
    </source>
</evidence>
<keyword evidence="2 11" id="KW-0444">Lipid biosynthesis</keyword>
<evidence type="ECO:0000256" key="8">
    <source>
        <dbReference type="ARBA" id="ARBA00023136"/>
    </source>
</evidence>
<gene>
    <name evidence="11" type="primary">carS</name>
    <name evidence="13" type="ORF">ENT89_06110</name>
    <name evidence="12" type="ORF">ENX77_04080</name>
</gene>
<protein>
    <recommendedName>
        <fullName evidence="11">CDP-archaeol synthase</fullName>
        <ecNumber evidence="11">2.7.7.67</ecNumber>
    </recommendedName>
    <alternativeName>
        <fullName evidence="11">CDP-2,3-bis-(O-geranylgeranyl)-sn-glycerol synthase</fullName>
    </alternativeName>
</protein>
<evidence type="ECO:0000256" key="5">
    <source>
        <dbReference type="ARBA" id="ARBA00022842"/>
    </source>
</evidence>
<evidence type="ECO:0000256" key="7">
    <source>
        <dbReference type="ARBA" id="ARBA00023098"/>
    </source>
</evidence>
<evidence type="ECO:0000256" key="11">
    <source>
        <dbReference type="HAMAP-Rule" id="MF_01117"/>
    </source>
</evidence>
<dbReference type="NCBIfam" id="NF003114">
    <property type="entry name" value="PRK04032.1"/>
    <property type="match status" value="1"/>
</dbReference>
<comment type="catalytic activity">
    <reaction evidence="11">
        <text>2,3-bis-O-(geranylgeranyl)-sn-glycerol 1-phosphate + CTP + H(+) = CDP-2,3-bis-O-(geranylgeranyl)-sn-glycerol + diphosphate</text>
        <dbReference type="Rhea" id="RHEA:25690"/>
        <dbReference type="ChEBI" id="CHEBI:15378"/>
        <dbReference type="ChEBI" id="CHEBI:33019"/>
        <dbReference type="ChEBI" id="CHEBI:37563"/>
        <dbReference type="ChEBI" id="CHEBI:58837"/>
        <dbReference type="ChEBI" id="CHEBI:58838"/>
        <dbReference type="EC" id="2.7.7.67"/>
    </reaction>
</comment>
<evidence type="ECO:0000313" key="12">
    <source>
        <dbReference type="EMBL" id="HGE66289.1"/>
    </source>
</evidence>
<dbReference type="Pfam" id="PF01864">
    <property type="entry name" value="CarS-like"/>
    <property type="match status" value="1"/>
</dbReference>
<accession>A0A7C4S5Y9</accession>
<evidence type="ECO:0000256" key="3">
    <source>
        <dbReference type="ARBA" id="ARBA00022679"/>
    </source>
</evidence>
<dbReference type="GO" id="GO:0005886">
    <property type="term" value="C:plasma membrane"/>
    <property type="evidence" value="ECO:0007669"/>
    <property type="project" value="UniProtKB-SubCell"/>
</dbReference>
<dbReference type="GO" id="GO:0043338">
    <property type="term" value="F:CDP-2,3-bis-(O-geranylgeranyl)-sn-glycerol synthase activity"/>
    <property type="evidence" value="ECO:0007669"/>
    <property type="project" value="UniProtKB-EC"/>
</dbReference>
<dbReference type="PANTHER" id="PTHR39650">
    <property type="entry name" value="CDP-ARCHAEOL SYNTHASE"/>
    <property type="match status" value="1"/>
</dbReference>
<feature type="transmembrane region" description="Helical" evidence="11">
    <location>
        <begin position="88"/>
        <end position="108"/>
    </location>
</feature>
<keyword evidence="5 11" id="KW-0460">Magnesium</keyword>
<organism evidence="13">
    <name type="scientific">Geoglobus ahangari</name>
    <dbReference type="NCBI Taxonomy" id="113653"/>
    <lineage>
        <taxon>Archaea</taxon>
        <taxon>Methanobacteriati</taxon>
        <taxon>Methanobacteriota</taxon>
        <taxon>Archaeoglobi</taxon>
        <taxon>Archaeoglobales</taxon>
        <taxon>Archaeoglobaceae</taxon>
        <taxon>Geoglobus</taxon>
    </lineage>
</organism>
<name>A0A7C4S5Y9_9EURY</name>
<comment type="caution">
    <text evidence="13">The sequence shown here is derived from an EMBL/GenBank/DDBJ whole genome shotgun (WGS) entry which is preliminary data.</text>
</comment>
<dbReference type="EMBL" id="DTAK01000044">
    <property type="protein sequence ID" value="HGU59707.1"/>
    <property type="molecule type" value="Genomic_DNA"/>
</dbReference>
<evidence type="ECO:0000256" key="6">
    <source>
        <dbReference type="ARBA" id="ARBA00022989"/>
    </source>
</evidence>
<feature type="transmembrane region" description="Helical" evidence="11">
    <location>
        <begin position="50"/>
        <end position="68"/>
    </location>
</feature>
<comment type="cofactor">
    <cofactor evidence="11">
        <name>Mg(2+)</name>
        <dbReference type="ChEBI" id="CHEBI:18420"/>
    </cofactor>
</comment>
<keyword evidence="9 11" id="KW-0594">Phospholipid biosynthesis</keyword>
<keyword evidence="4 11" id="KW-0812">Transmembrane</keyword>